<dbReference type="InterPro" id="IPR016181">
    <property type="entry name" value="Acyl_CoA_acyltransferase"/>
</dbReference>
<evidence type="ECO:0000313" key="5">
    <source>
        <dbReference type="Proteomes" id="UP000239425"/>
    </source>
</evidence>
<dbReference type="AlphaFoldDB" id="A0A2S5R6T7"/>
<dbReference type="CDD" id="cd02440">
    <property type="entry name" value="AdoMet_MTases"/>
    <property type="match status" value="1"/>
</dbReference>
<keyword evidence="2" id="KW-0012">Acyltransferase</keyword>
<proteinExistence type="predicted"/>
<keyword evidence="1 4" id="KW-0808">Transferase</keyword>
<dbReference type="InterPro" id="IPR050680">
    <property type="entry name" value="YpeA/RimI_acetyltransf"/>
</dbReference>
<keyword evidence="5" id="KW-1185">Reference proteome</keyword>
<dbReference type="SUPFAM" id="SSF53335">
    <property type="entry name" value="S-adenosyl-L-methionine-dependent methyltransferases"/>
    <property type="match status" value="1"/>
</dbReference>
<evidence type="ECO:0000259" key="3">
    <source>
        <dbReference type="PROSITE" id="PS51186"/>
    </source>
</evidence>
<accession>A0A2S5R6T7</accession>
<evidence type="ECO:0000256" key="1">
    <source>
        <dbReference type="ARBA" id="ARBA00022679"/>
    </source>
</evidence>
<dbReference type="PANTHER" id="PTHR43420">
    <property type="entry name" value="ACETYLTRANSFERASE"/>
    <property type="match status" value="1"/>
</dbReference>
<dbReference type="InterPro" id="IPR041698">
    <property type="entry name" value="Methyltransf_25"/>
</dbReference>
<gene>
    <name evidence="4" type="ORF">HCUR_01477</name>
</gene>
<dbReference type="Gene3D" id="2.20.25.110">
    <property type="entry name" value="S-adenosyl-L-methionine-dependent methyltransferases"/>
    <property type="match status" value="1"/>
</dbReference>
<reference evidence="4 5" key="1">
    <citation type="submission" date="2017-11" db="EMBL/GenBank/DDBJ databases">
        <title>Comparative genomic analysis of Holospora spp., intranuclear symbionts of paramecia.</title>
        <authorList>
            <person name="Garushyants S.K."/>
            <person name="Beliavskaya A."/>
            <person name="Malko D.B."/>
            <person name="Logacheva M.D."/>
            <person name="Rautian M.S."/>
            <person name="Gelfand M.S."/>
        </authorList>
    </citation>
    <scope>NUCLEOTIDE SEQUENCE [LARGE SCALE GENOMIC DNA]</scope>
    <source>
        <strain evidence="5">02AZ16</strain>
    </source>
</reference>
<dbReference type="InterPro" id="IPR000182">
    <property type="entry name" value="GNAT_dom"/>
</dbReference>
<organism evidence="4 5">
    <name type="scientific">Holospora curviuscula</name>
    <dbReference type="NCBI Taxonomy" id="1082868"/>
    <lineage>
        <taxon>Bacteria</taxon>
        <taxon>Pseudomonadati</taxon>
        <taxon>Pseudomonadota</taxon>
        <taxon>Alphaproteobacteria</taxon>
        <taxon>Holosporales</taxon>
        <taxon>Holosporaceae</taxon>
        <taxon>Holospora</taxon>
    </lineage>
</organism>
<dbReference type="GO" id="GO:0016747">
    <property type="term" value="F:acyltransferase activity, transferring groups other than amino-acyl groups"/>
    <property type="evidence" value="ECO:0007669"/>
    <property type="project" value="InterPro"/>
</dbReference>
<dbReference type="OrthoDB" id="9799092at2"/>
<dbReference type="PROSITE" id="PS51186">
    <property type="entry name" value="GNAT"/>
    <property type="match status" value="1"/>
</dbReference>
<dbReference type="InterPro" id="IPR029063">
    <property type="entry name" value="SAM-dependent_MTases_sf"/>
</dbReference>
<sequence length="416" mass="47381">MDNFTIKQLGADDWQIWKNFRLEALKNSPESFASSCEEELNWINSDFQNSLTKSDIFGVFVDNSLISCAGFYSLNSAKTKHRGVIWGMYTRPKCRGQGIASTLIQTIINHAKSRVTQLHLTCVTSNLRAVAVYQKQGFKIYGTEPRALKIGDTFFDEHLMILDLTGESMKQLDTYLSLCTEVYDLSKPNPPEDSYAFYRDYSIKAHGPILEPMCGTGRFLLPLLEEGFNVHGFDASDHMLEALCAKAKAKNLEPTVWKSFVEDLKRPEKYNLIFIPSRSFCLIIDPVSVMRSLKTLYDHLSDDGILLFEDETLKAVPPLDVWRGSVWHKPNGQMIMLSQLETMKDNVCNSIGKYELTYHNSIIYTEIEELKVRIYGSLELTEILKSCGFNVRAIKAFDESATPDENDESVVYECRK</sequence>
<name>A0A2S5R6T7_9PROT</name>
<evidence type="ECO:0000256" key="2">
    <source>
        <dbReference type="ARBA" id="ARBA00023315"/>
    </source>
</evidence>
<dbReference type="PANTHER" id="PTHR43420:SF47">
    <property type="entry name" value="N-ACETYLTRANSFERASE DOMAIN-CONTAINING PROTEIN"/>
    <property type="match status" value="1"/>
</dbReference>
<dbReference type="Gene3D" id="3.40.50.150">
    <property type="entry name" value="Vaccinia Virus protein VP39"/>
    <property type="match status" value="1"/>
</dbReference>
<dbReference type="EMBL" id="PHHC01000141">
    <property type="protein sequence ID" value="PPE03046.1"/>
    <property type="molecule type" value="Genomic_DNA"/>
</dbReference>
<dbReference type="CDD" id="cd04301">
    <property type="entry name" value="NAT_SF"/>
    <property type="match status" value="1"/>
</dbReference>
<feature type="domain" description="N-acetyltransferase" evidence="3">
    <location>
        <begin position="4"/>
        <end position="165"/>
    </location>
</feature>
<dbReference type="Gene3D" id="3.40.630.30">
    <property type="match status" value="1"/>
</dbReference>
<evidence type="ECO:0000313" key="4">
    <source>
        <dbReference type="EMBL" id="PPE03046.1"/>
    </source>
</evidence>
<dbReference type="SUPFAM" id="SSF55729">
    <property type="entry name" value="Acyl-CoA N-acyltransferases (Nat)"/>
    <property type="match status" value="1"/>
</dbReference>
<dbReference type="Proteomes" id="UP000239425">
    <property type="component" value="Unassembled WGS sequence"/>
</dbReference>
<protein>
    <submittedName>
        <fullName evidence="4">Putative acetyltransferase YhhY</fullName>
    </submittedName>
</protein>
<comment type="caution">
    <text evidence="4">The sequence shown here is derived from an EMBL/GenBank/DDBJ whole genome shotgun (WGS) entry which is preliminary data.</text>
</comment>
<dbReference type="Pfam" id="PF13649">
    <property type="entry name" value="Methyltransf_25"/>
    <property type="match status" value="1"/>
</dbReference>
<dbReference type="Pfam" id="PF00583">
    <property type="entry name" value="Acetyltransf_1"/>
    <property type="match status" value="1"/>
</dbReference>